<dbReference type="RefSeq" id="WP_187777347.1">
    <property type="nucleotide sequence ID" value="NZ_JACTUZ010000009.1"/>
</dbReference>
<evidence type="ECO:0000313" key="2">
    <source>
        <dbReference type="Proteomes" id="UP000603940"/>
    </source>
</evidence>
<protein>
    <submittedName>
        <fullName evidence="1">Uncharacterized protein</fullName>
    </submittedName>
</protein>
<dbReference type="EMBL" id="JACTUZ010000009">
    <property type="protein sequence ID" value="MBC9176182.1"/>
    <property type="molecule type" value="Genomic_DNA"/>
</dbReference>
<organism evidence="1 2">
    <name type="scientific">Pseudoroseomonas ludipueritiae</name>
    <dbReference type="NCBI Taxonomy" id="198093"/>
    <lineage>
        <taxon>Bacteria</taxon>
        <taxon>Pseudomonadati</taxon>
        <taxon>Pseudomonadota</taxon>
        <taxon>Alphaproteobacteria</taxon>
        <taxon>Acetobacterales</taxon>
        <taxon>Acetobacteraceae</taxon>
        <taxon>Pseudoroseomonas</taxon>
    </lineage>
</organism>
<comment type="caution">
    <text evidence="1">The sequence shown here is derived from an EMBL/GenBank/DDBJ whole genome shotgun (WGS) entry which is preliminary data.</text>
</comment>
<sequence length="152" mass="15953">MPDDDPSAPLTPPAWIAPALWQSLLAAREASLASGRSPDEALEAARAAVLAVWPSLPASHLAEALDVLAKRAPCPELDHGHTGAPEGAKPVPREDVVACLAYALRHDARGKPTPGTKDLTAKLAAEWIADHLARSRFVISRLPPAPLHRAGG</sequence>
<reference evidence="1 2" key="1">
    <citation type="journal article" date="2009" name="Int. J. Syst. Evol. Microbiol.">
        <title>Transfer of Teichococcus ludipueritiae and Muricoccus roseus to the genus Roseomonas, as Roseomonas ludipueritiae comb. nov. and Roseomonas rosea comb. nov., respectively, and emended description of the genus Roseomonas.</title>
        <authorList>
            <person name="Sanchez-Porro C."/>
            <person name="Gallego V."/>
            <person name="Busse H.J."/>
            <person name="Kampfer P."/>
            <person name="Ventosa A."/>
        </authorList>
    </citation>
    <scope>NUCLEOTIDE SEQUENCE [LARGE SCALE GENOMIC DNA]</scope>
    <source>
        <strain evidence="1 2">DSM 14915</strain>
    </source>
</reference>
<accession>A0ABR7R351</accession>
<name>A0ABR7R351_9PROT</name>
<proteinExistence type="predicted"/>
<gene>
    <name evidence="1" type="ORF">IBL25_04410</name>
</gene>
<evidence type="ECO:0000313" key="1">
    <source>
        <dbReference type="EMBL" id="MBC9176182.1"/>
    </source>
</evidence>
<keyword evidence="2" id="KW-1185">Reference proteome</keyword>
<dbReference type="Proteomes" id="UP000603940">
    <property type="component" value="Unassembled WGS sequence"/>
</dbReference>